<evidence type="ECO:0000256" key="1">
    <source>
        <dbReference type="SAM" id="SignalP"/>
    </source>
</evidence>
<evidence type="ECO:0000313" key="3">
    <source>
        <dbReference type="Proteomes" id="UP000247647"/>
    </source>
</evidence>
<protein>
    <submittedName>
        <fullName evidence="2">Uncharacterized protein</fullName>
    </submittedName>
</protein>
<reference evidence="2" key="1">
    <citation type="submission" date="2016-12" db="EMBL/GenBank/DDBJ databases">
        <title>The genomes of Aspergillus section Nigri reveals drivers in fungal speciation.</title>
        <authorList>
            <consortium name="DOE Joint Genome Institute"/>
            <person name="Vesth T.C."/>
            <person name="Nybo J."/>
            <person name="Theobald S."/>
            <person name="Brandl J."/>
            <person name="Frisvad J.C."/>
            <person name="Nielsen K.F."/>
            <person name="Lyhne E.K."/>
            <person name="Kogle M.E."/>
            <person name="Kuo A."/>
            <person name="Riley R."/>
            <person name="Clum A."/>
            <person name="Nolan M."/>
            <person name="Lipzen A."/>
            <person name="Salamov A."/>
            <person name="Henrissat B."/>
            <person name="Wiebenga A."/>
            <person name="De Vries R.P."/>
            <person name="Grigoriev I.V."/>
            <person name="Mortensen U.H."/>
            <person name="Andersen M.R."/>
            <person name="Baker S.E."/>
        </authorList>
    </citation>
    <scope>NUCLEOTIDE SEQUENCE [LARGE SCALE GENOMIC DNA]</scope>
    <source>
        <strain evidence="2">CBS 115656</strain>
    </source>
</reference>
<dbReference type="EMBL" id="KZ821477">
    <property type="protein sequence ID" value="PYH30839.1"/>
    <property type="molecule type" value="Genomic_DNA"/>
</dbReference>
<name>A0A318YA32_ASPNB</name>
<dbReference type="Proteomes" id="UP000247647">
    <property type="component" value="Unassembled WGS sequence"/>
</dbReference>
<dbReference type="GeneID" id="37120601"/>
<sequence length="65" mass="7039">MAQGCQVIILLPSAFSSLWFSSVPRPDVSPFVHDLGWEGKEWSSGYIQPAQGAADCQVSIIDVLC</sequence>
<keyword evidence="3" id="KW-1185">Reference proteome</keyword>
<accession>A0A318YA32</accession>
<gene>
    <name evidence="2" type="ORF">BO87DRAFT_146244</name>
</gene>
<proteinExistence type="predicted"/>
<feature type="chain" id="PRO_5016468556" evidence="1">
    <location>
        <begin position="17"/>
        <end position="65"/>
    </location>
</feature>
<feature type="signal peptide" evidence="1">
    <location>
        <begin position="1"/>
        <end position="16"/>
    </location>
</feature>
<dbReference type="RefSeq" id="XP_025476317.1">
    <property type="nucleotide sequence ID" value="XM_025618145.1"/>
</dbReference>
<dbReference type="AlphaFoldDB" id="A0A318YA32"/>
<evidence type="ECO:0000313" key="2">
    <source>
        <dbReference type="EMBL" id="PYH30839.1"/>
    </source>
</evidence>
<organism evidence="2 3">
    <name type="scientific">Aspergillus neoniger (strain CBS 115656)</name>
    <dbReference type="NCBI Taxonomy" id="1448310"/>
    <lineage>
        <taxon>Eukaryota</taxon>
        <taxon>Fungi</taxon>
        <taxon>Dikarya</taxon>
        <taxon>Ascomycota</taxon>
        <taxon>Pezizomycotina</taxon>
        <taxon>Eurotiomycetes</taxon>
        <taxon>Eurotiomycetidae</taxon>
        <taxon>Eurotiales</taxon>
        <taxon>Aspergillaceae</taxon>
        <taxon>Aspergillus</taxon>
        <taxon>Aspergillus subgen. Circumdati</taxon>
    </lineage>
</organism>
<keyword evidence="1" id="KW-0732">Signal</keyword>